<protein>
    <recommendedName>
        <fullName evidence="2">ER-bound oxygenase mpaB/mpaB'/Rubber oxygenase catalytic domain-containing protein</fullName>
    </recommendedName>
</protein>
<sequence>MSLPNQDLGTAGETYGHKFIWTAQHPDISELRKGLYTYDTLASEAIDRIDAISPPVPNNGQKCPMGQRDLYGLLLEHREKDETLNKLYHEITDIPDWVDWAQIERGQRVVKQYHGQAILGLLLNSLLGGMAAWRVVETLARTGGFGVNVTRRRLLETSQHFIECIESLDAVKPGGSGYVSSVRVRLLHATVRRRIIQLAKDKPGYYDIAKWGVPINDLHQIGTIDAYSTALVYLSLPRQGIVLSEQKIADYLALWRWIGHIMGTPVGWMETPERAKAMMETVMKSELDPSRNSQIIANNILTAQVNVPPLYASREYLAALAYRVNGDALAAALHIDRPSLYYRCLAGMQCLLLMSTSAIYGYLPETRQRRRDARFIAHGHEMVRSQRLGGIGHSSKFEFQYTPAIGKMTEMAAFGPSATLMVLMAVVLVSNLLYPWQEIAARRVGELVMPGEQVLQGLL</sequence>
<comment type="caution">
    <text evidence="3">The sequence shown here is derived from an EMBL/GenBank/DDBJ whole genome shotgun (WGS) entry which is preliminary data.</text>
</comment>
<dbReference type="PANTHER" id="PTHR37539:SF1">
    <property type="entry name" value="ER-BOUND OXYGENASE MPAB_MPAB'_RUBBER OXYGENASE CATALYTIC DOMAIN-CONTAINING PROTEIN"/>
    <property type="match status" value="1"/>
</dbReference>
<dbReference type="Pfam" id="PF09995">
    <property type="entry name" value="MPAB_Lcp_cat"/>
    <property type="match status" value="1"/>
</dbReference>
<dbReference type="OrthoDB" id="6361347at2759"/>
<reference evidence="3" key="1">
    <citation type="journal article" date="2021" name="IMA Fungus">
        <title>Genomic characterization of three marine fungi, including Emericellopsis atlantica sp. nov. with signatures of a generalist lifestyle and marine biomass degradation.</title>
        <authorList>
            <person name="Hagestad O.C."/>
            <person name="Hou L."/>
            <person name="Andersen J.H."/>
            <person name="Hansen E.H."/>
            <person name="Altermark B."/>
            <person name="Li C."/>
            <person name="Kuhnert E."/>
            <person name="Cox R.J."/>
            <person name="Crous P.W."/>
            <person name="Spatafora J.W."/>
            <person name="Lail K."/>
            <person name="Amirebrahimi M."/>
            <person name="Lipzen A."/>
            <person name="Pangilinan J."/>
            <person name="Andreopoulos W."/>
            <person name="Hayes R.D."/>
            <person name="Ng V."/>
            <person name="Grigoriev I.V."/>
            <person name="Jackson S.A."/>
            <person name="Sutton T.D.S."/>
            <person name="Dobson A.D.W."/>
            <person name="Rama T."/>
        </authorList>
    </citation>
    <scope>NUCLEOTIDE SEQUENCE</scope>
    <source>
        <strain evidence="3">TS7</strain>
    </source>
</reference>
<evidence type="ECO:0000259" key="2">
    <source>
        <dbReference type="Pfam" id="PF09995"/>
    </source>
</evidence>
<dbReference type="InterPro" id="IPR037473">
    <property type="entry name" value="Lcp-like"/>
</dbReference>
<gene>
    <name evidence="3" type="ORF">F5Z01DRAFT_680338</name>
</gene>
<evidence type="ECO:0000313" key="3">
    <source>
        <dbReference type="EMBL" id="KAG9256399.1"/>
    </source>
</evidence>
<keyword evidence="1" id="KW-0812">Transmembrane</keyword>
<dbReference type="GeneID" id="70296493"/>
<dbReference type="AlphaFoldDB" id="A0A9P7ZQD2"/>
<dbReference type="PANTHER" id="PTHR37539">
    <property type="entry name" value="SECRETED PROTEIN-RELATED"/>
    <property type="match status" value="1"/>
</dbReference>
<dbReference type="EMBL" id="MU251248">
    <property type="protein sequence ID" value="KAG9256399.1"/>
    <property type="molecule type" value="Genomic_DNA"/>
</dbReference>
<accession>A0A9P7ZQD2</accession>
<dbReference type="InterPro" id="IPR018713">
    <property type="entry name" value="MPAB/Lcp_cat_dom"/>
</dbReference>
<evidence type="ECO:0000313" key="4">
    <source>
        <dbReference type="Proteomes" id="UP000887229"/>
    </source>
</evidence>
<proteinExistence type="predicted"/>
<feature type="transmembrane region" description="Helical" evidence="1">
    <location>
        <begin position="413"/>
        <end position="434"/>
    </location>
</feature>
<organism evidence="3 4">
    <name type="scientific">Emericellopsis atlantica</name>
    <dbReference type="NCBI Taxonomy" id="2614577"/>
    <lineage>
        <taxon>Eukaryota</taxon>
        <taxon>Fungi</taxon>
        <taxon>Dikarya</taxon>
        <taxon>Ascomycota</taxon>
        <taxon>Pezizomycotina</taxon>
        <taxon>Sordariomycetes</taxon>
        <taxon>Hypocreomycetidae</taxon>
        <taxon>Hypocreales</taxon>
        <taxon>Bionectriaceae</taxon>
        <taxon>Emericellopsis</taxon>
    </lineage>
</organism>
<dbReference type="GO" id="GO:0016491">
    <property type="term" value="F:oxidoreductase activity"/>
    <property type="evidence" value="ECO:0007669"/>
    <property type="project" value="InterPro"/>
</dbReference>
<keyword evidence="4" id="KW-1185">Reference proteome</keyword>
<evidence type="ECO:0000256" key="1">
    <source>
        <dbReference type="SAM" id="Phobius"/>
    </source>
</evidence>
<dbReference type="Proteomes" id="UP000887229">
    <property type="component" value="Unassembled WGS sequence"/>
</dbReference>
<dbReference type="RefSeq" id="XP_046120323.1">
    <property type="nucleotide sequence ID" value="XM_046265590.1"/>
</dbReference>
<keyword evidence="1" id="KW-0472">Membrane</keyword>
<feature type="domain" description="ER-bound oxygenase mpaB/mpaB'/Rubber oxygenase catalytic" evidence="2">
    <location>
        <begin position="121"/>
        <end position="337"/>
    </location>
</feature>
<name>A0A9P7ZQD2_9HYPO</name>
<keyword evidence="1" id="KW-1133">Transmembrane helix</keyword>